<feature type="transmembrane region" description="Helical" evidence="2">
    <location>
        <begin position="245"/>
        <end position="263"/>
    </location>
</feature>
<keyword evidence="2" id="KW-0812">Transmembrane</keyword>
<feature type="transmembrane region" description="Helical" evidence="2">
    <location>
        <begin position="116"/>
        <end position="137"/>
    </location>
</feature>
<dbReference type="EMBL" id="CP002475">
    <property type="protein sequence ID" value="ADW03848.1"/>
    <property type="molecule type" value="Genomic_DNA"/>
</dbReference>
<feature type="transmembrane region" description="Helical" evidence="2">
    <location>
        <begin position="12"/>
        <end position="39"/>
    </location>
</feature>
<feature type="compositionally biased region" description="Low complexity" evidence="1">
    <location>
        <begin position="504"/>
        <end position="582"/>
    </location>
</feature>
<name>A0A8D3WJT6_STRFA</name>
<sequence>MLSAERSRSAALASAFVRGVLAAGLGLGSLSVLVMLLWISSPYPDSGPGGALHVASGLWLLAHGAELVRADTVGGHPVPVGTVPLLLGVLPVWLVHRAARDSAETGGRSSAGTSAVGAFCAVSAGYLLVVLASAAYAQGGALPADRVSLAFPVTVVVAVAAAAGVWAARGRPLTPLLVWAPLRVQEAAARSRFRAGAGVALRSAAAGTLALLGGGALLVAVALVWHAGAARESFLGLSGDWAGRISVLLLAGALVPNAAMWGASYGLGPGFALGASSMATPLAFTGPPALPDFPLLAAVPSHGPGTGANWVATAVPAVAGLVVARFVARGAVPVRERREETWGQGRTALVAGVAAVGCGIGAAVLASASGGPLGTGALAEFGPVWWLVGPAALAWTAVIGVPVALALRAWRLREHRWGWRLDAADSEVPAEAAEPTPETESERGAGKGPGGAGAQEEPYDFLSADPWHEEGAREARWAALKKKSGGLMADFSARARPQSPPRPAAVSAPGPVPVPDAESTPDPATAPDPASAPARAKAPDAASASAPDPVSAPVPATEPGSESGAESGAESVSEAGPGASAGRDSGPETPTGRVPDASGHPEPGRENAS</sequence>
<reference evidence="3 4" key="1">
    <citation type="submission" date="2011-01" db="EMBL/GenBank/DDBJ databases">
        <title>Complete sequence of chromosome of Streptomyces flavogriseus ATCC 33331.</title>
        <authorList>
            <consortium name="US DOE Joint Genome Institute"/>
            <person name="Lucas S."/>
            <person name="Copeland A."/>
            <person name="Lapidus A."/>
            <person name="Cheng J.-F."/>
            <person name="Goodwin L."/>
            <person name="Pitluck S."/>
            <person name="Davenport K."/>
            <person name="Detter J.C."/>
            <person name="Han C."/>
            <person name="Tapia R."/>
            <person name="Land M."/>
            <person name="Hauser L."/>
            <person name="Kyrpides N."/>
            <person name="Ivanova N."/>
            <person name="Ovchinnikova G."/>
            <person name="Pagani I."/>
            <person name="Brumm P."/>
            <person name="Mead D."/>
            <person name="Woyke T."/>
        </authorList>
    </citation>
    <scope>NUCLEOTIDE SEQUENCE [LARGE SCALE GENOMIC DNA]</scope>
    <source>
        <strain evidence="4">ATCC 33331 / IAF-45CD</strain>
    </source>
</reference>
<proteinExistence type="predicted"/>
<organism evidence="3 4">
    <name type="scientific">Streptomyces pratensis (strain ATCC 33331 / IAF-45CD)</name>
    <dbReference type="NCBI Taxonomy" id="591167"/>
    <lineage>
        <taxon>Bacteria</taxon>
        <taxon>Bacillati</taxon>
        <taxon>Actinomycetota</taxon>
        <taxon>Actinomycetes</taxon>
        <taxon>Kitasatosporales</taxon>
        <taxon>Streptomycetaceae</taxon>
        <taxon>Streptomyces</taxon>
    </lineage>
</organism>
<evidence type="ECO:0000256" key="2">
    <source>
        <dbReference type="SAM" id="Phobius"/>
    </source>
</evidence>
<dbReference type="Proteomes" id="UP000002066">
    <property type="component" value="Chromosome"/>
</dbReference>
<feature type="transmembrane region" description="Helical" evidence="2">
    <location>
        <begin position="78"/>
        <end position="95"/>
    </location>
</feature>
<dbReference type="Pfam" id="PF19877">
    <property type="entry name" value="DUF6350"/>
    <property type="match status" value="1"/>
</dbReference>
<feature type="transmembrane region" description="Helical" evidence="2">
    <location>
        <begin position="384"/>
        <end position="407"/>
    </location>
</feature>
<keyword evidence="2" id="KW-0472">Membrane</keyword>
<evidence type="ECO:0000313" key="3">
    <source>
        <dbReference type="EMBL" id="ADW03848.1"/>
    </source>
</evidence>
<feature type="region of interest" description="Disordered" evidence="1">
    <location>
        <begin position="426"/>
        <end position="458"/>
    </location>
</feature>
<evidence type="ECO:0000256" key="1">
    <source>
        <dbReference type="SAM" id="MobiDB-lite"/>
    </source>
</evidence>
<gene>
    <name evidence="3" type="ordered locus">Sfla_2419</name>
</gene>
<protein>
    <submittedName>
        <fullName evidence="3">Integral membrane protein</fullName>
    </submittedName>
</protein>
<feature type="region of interest" description="Disordered" evidence="1">
    <location>
        <begin position="493"/>
        <end position="609"/>
    </location>
</feature>
<feature type="transmembrane region" description="Helical" evidence="2">
    <location>
        <begin position="270"/>
        <end position="290"/>
    </location>
</feature>
<dbReference type="KEGG" id="sfa:Sfla_2419"/>
<feature type="transmembrane region" description="Helical" evidence="2">
    <location>
        <begin position="310"/>
        <end position="328"/>
    </location>
</feature>
<evidence type="ECO:0000313" key="4">
    <source>
        <dbReference type="Proteomes" id="UP000002066"/>
    </source>
</evidence>
<feature type="transmembrane region" description="Helical" evidence="2">
    <location>
        <begin position="199"/>
        <end position="225"/>
    </location>
</feature>
<dbReference type="InterPro" id="IPR045931">
    <property type="entry name" value="DUF6350"/>
</dbReference>
<feature type="compositionally biased region" description="Low complexity" evidence="1">
    <location>
        <begin position="426"/>
        <end position="438"/>
    </location>
</feature>
<dbReference type="AlphaFoldDB" id="A0A8D3WJT6"/>
<feature type="transmembrane region" description="Helical" evidence="2">
    <location>
        <begin position="348"/>
        <end position="369"/>
    </location>
</feature>
<keyword evidence="2" id="KW-1133">Transmembrane helix</keyword>
<accession>A0A8D3WJT6</accession>
<feature type="transmembrane region" description="Helical" evidence="2">
    <location>
        <begin position="149"/>
        <end position="168"/>
    </location>
</feature>